<dbReference type="EMBL" id="GG672330">
    <property type="protein sequence ID" value="EER17129.1"/>
    <property type="molecule type" value="Genomic_DNA"/>
</dbReference>
<dbReference type="InterPro" id="IPR011992">
    <property type="entry name" value="EF-hand-dom_pair"/>
</dbReference>
<dbReference type="InterPro" id="IPR018247">
    <property type="entry name" value="EF_Hand_1_Ca_BS"/>
</dbReference>
<dbReference type="RefSeq" id="XP_002785333.1">
    <property type="nucleotide sequence ID" value="XM_002785287.1"/>
</dbReference>
<keyword evidence="1" id="KW-0106">Calcium</keyword>
<dbReference type="SUPFAM" id="SSF47473">
    <property type="entry name" value="EF-hand"/>
    <property type="match status" value="1"/>
</dbReference>
<dbReference type="GO" id="GO:0005509">
    <property type="term" value="F:calcium ion binding"/>
    <property type="evidence" value="ECO:0007669"/>
    <property type="project" value="InterPro"/>
</dbReference>
<accession>C5KEJ1</accession>
<sequence length="259" mass="28502">MRDSTVAGSRPPPTTAGSGLQEGYSAEQWGPWRSHGLLLQQCIRQLKWQDNATALLKLMKQYACKPQSLNREEFTRLLEGIALYSHMRLVTSLTDYSITDNDAHITAQQLWEVFDRDQDGLLSETDLLAGLIAVDPFTPHDLESPSGMLRMQFIFLYFDEDKNGQLDLKETTGLVMHLRQLTRATGGALRSASSSSSTTLETLAELRASSIVEAKTLLSEAGSASAALTYKLFYEAVKNGSINGKAAPSVSQHTCSIRD</sequence>
<keyword evidence="5" id="KW-1185">Reference proteome</keyword>
<protein>
    <recommendedName>
        <fullName evidence="3">EF-hand domain-containing protein</fullName>
    </recommendedName>
</protein>
<dbReference type="InterPro" id="IPR002048">
    <property type="entry name" value="EF_hand_dom"/>
</dbReference>
<dbReference type="SMART" id="SM00054">
    <property type="entry name" value="EFh"/>
    <property type="match status" value="2"/>
</dbReference>
<dbReference type="PROSITE" id="PS50222">
    <property type="entry name" value="EF_HAND_2"/>
    <property type="match status" value="2"/>
</dbReference>
<dbReference type="Proteomes" id="UP000007800">
    <property type="component" value="Unassembled WGS sequence"/>
</dbReference>
<dbReference type="InParanoid" id="C5KEJ1"/>
<feature type="domain" description="EF-hand" evidence="3">
    <location>
        <begin position="146"/>
        <end position="181"/>
    </location>
</feature>
<dbReference type="Gene3D" id="1.10.238.10">
    <property type="entry name" value="EF-hand"/>
    <property type="match status" value="1"/>
</dbReference>
<dbReference type="GeneID" id="9053251"/>
<feature type="domain" description="EF-hand" evidence="3">
    <location>
        <begin position="102"/>
        <end position="137"/>
    </location>
</feature>
<reference evidence="4 5" key="1">
    <citation type="submission" date="2008-07" db="EMBL/GenBank/DDBJ databases">
        <authorList>
            <person name="El-Sayed N."/>
            <person name="Caler E."/>
            <person name="Inman J."/>
            <person name="Amedeo P."/>
            <person name="Hass B."/>
            <person name="Wortman J."/>
        </authorList>
    </citation>
    <scope>NUCLEOTIDE SEQUENCE [LARGE SCALE GENOMIC DNA]</scope>
    <source>
        <strain evidence="5">ATCC 50983 / TXsc</strain>
    </source>
</reference>
<gene>
    <name evidence="4" type="ORF">Pmar_PMAR009564</name>
</gene>
<evidence type="ECO:0000313" key="4">
    <source>
        <dbReference type="EMBL" id="EER17129.1"/>
    </source>
</evidence>
<evidence type="ECO:0000256" key="2">
    <source>
        <dbReference type="SAM" id="MobiDB-lite"/>
    </source>
</evidence>
<proteinExistence type="predicted"/>
<organism evidence="5">
    <name type="scientific">Perkinsus marinus (strain ATCC 50983 / TXsc)</name>
    <dbReference type="NCBI Taxonomy" id="423536"/>
    <lineage>
        <taxon>Eukaryota</taxon>
        <taxon>Sar</taxon>
        <taxon>Alveolata</taxon>
        <taxon>Perkinsozoa</taxon>
        <taxon>Perkinsea</taxon>
        <taxon>Perkinsida</taxon>
        <taxon>Perkinsidae</taxon>
        <taxon>Perkinsus</taxon>
    </lineage>
</organism>
<dbReference type="PROSITE" id="PS00018">
    <property type="entry name" value="EF_HAND_1"/>
    <property type="match status" value="1"/>
</dbReference>
<name>C5KEJ1_PERM5</name>
<dbReference type="OrthoDB" id="1531552at2759"/>
<evidence type="ECO:0000259" key="3">
    <source>
        <dbReference type="PROSITE" id="PS50222"/>
    </source>
</evidence>
<evidence type="ECO:0000256" key="1">
    <source>
        <dbReference type="ARBA" id="ARBA00022837"/>
    </source>
</evidence>
<dbReference type="OMA" id="ITDNDAH"/>
<dbReference type="AlphaFoldDB" id="C5KEJ1"/>
<evidence type="ECO:0000313" key="5">
    <source>
        <dbReference type="Proteomes" id="UP000007800"/>
    </source>
</evidence>
<feature type="region of interest" description="Disordered" evidence="2">
    <location>
        <begin position="1"/>
        <end position="22"/>
    </location>
</feature>